<name>A0AAE3K141_9BACT</name>
<reference evidence="3 4" key="1">
    <citation type="submission" date="2022-03" db="EMBL/GenBank/DDBJ databases">
        <title>Metagenome-assembled genomes from swine fecal metagenomes.</title>
        <authorList>
            <person name="Holman D.B."/>
            <person name="Kommadath A."/>
        </authorList>
    </citation>
    <scope>NUCLEOTIDE SEQUENCE [LARGE SCALE GENOMIC DNA]</scope>
    <source>
        <strain evidence="3">SUG147</strain>
    </source>
</reference>
<dbReference type="GO" id="GO:0004222">
    <property type="term" value="F:metalloendopeptidase activity"/>
    <property type="evidence" value="ECO:0007669"/>
    <property type="project" value="TreeGrafter"/>
</dbReference>
<evidence type="ECO:0000259" key="2">
    <source>
        <dbReference type="Pfam" id="PF01551"/>
    </source>
</evidence>
<organism evidence="3 4">
    <name type="scientific">Candidatus Colimorpha enterica</name>
    <dbReference type="NCBI Taxonomy" id="3083063"/>
    <lineage>
        <taxon>Bacteria</taxon>
        <taxon>Pseudomonadati</taxon>
        <taxon>Bacteroidota</taxon>
        <taxon>Bacteroidia</taxon>
        <taxon>Bacteroidales</taxon>
        <taxon>Candidatus Colimorpha</taxon>
    </lineage>
</organism>
<evidence type="ECO:0000313" key="3">
    <source>
        <dbReference type="EMBL" id="MCI5756585.1"/>
    </source>
</evidence>
<dbReference type="Proteomes" id="UP001139365">
    <property type="component" value="Unassembled WGS sequence"/>
</dbReference>
<proteinExistence type="predicted"/>
<comment type="caution">
    <text evidence="3">The sequence shown here is derived from an EMBL/GenBank/DDBJ whole genome shotgun (WGS) entry which is preliminary data.</text>
</comment>
<evidence type="ECO:0000256" key="1">
    <source>
        <dbReference type="ARBA" id="ARBA00022729"/>
    </source>
</evidence>
<dbReference type="CDD" id="cd12797">
    <property type="entry name" value="M23_peptidase"/>
    <property type="match status" value="1"/>
</dbReference>
<sequence length="561" mass="61455">MNSDLKKKIIITVAVCLVLILPTVAAFIAYSSARNNPVTRKSVSGISVVTPDGGSFDFSRKAPESGSQSTWKTISECFFTMNESGKTVDALPAPESEYKCFTVTYSSYNLKSEYRYYITRNPDNSYFRDSAGRYHKISSEAVTAFLSTEYATSVFPSAAQPTLTVAGTQNVLPQSMQWKFLGYRDEFYDGTVSVINTVPTCDVSGGLEMKFDTEPDYLYVELTDKDGNRVFEDNYDRLDATLFADNTVYNVTVTAKWYEADGRTNYGEGVYRFIANVLSPAVFYLNTPSIEYGDFVIVSAKNIVDKSLIGFTSEPAINFTPVFTEYGGYYHAVIPLSLDLVSANNKAPSYSFTFSYGGVYQELTVNASVRKVNKGYLNISADKCREYYNETTRKEFSDTFAPVFAADCGTVYWIDDNMLITPTTRNVRMGFGFYTQLSGTKETFTHEGVDFKVVKGDSVGSCLPGKVVFVGETKISGKTVVIDHGAGLKSLYANMSSTSVSVGDIIEKGHIIGVVGSTGLCAGTTLHFGLYAGNVPVRYYSSADNGVQISEAVRNAIAGGK</sequence>
<evidence type="ECO:0000313" key="4">
    <source>
        <dbReference type="Proteomes" id="UP001139365"/>
    </source>
</evidence>
<dbReference type="PANTHER" id="PTHR21666:SF289">
    <property type="entry name" value="L-ALA--D-GLU ENDOPEPTIDASE"/>
    <property type="match status" value="1"/>
</dbReference>
<dbReference type="EMBL" id="JALEMU010000164">
    <property type="protein sequence ID" value="MCI5756585.1"/>
    <property type="molecule type" value="Genomic_DNA"/>
</dbReference>
<dbReference type="SUPFAM" id="SSF51261">
    <property type="entry name" value="Duplicated hybrid motif"/>
    <property type="match status" value="1"/>
</dbReference>
<dbReference type="Gene3D" id="2.70.70.10">
    <property type="entry name" value="Glucose Permease (Domain IIA)"/>
    <property type="match status" value="1"/>
</dbReference>
<dbReference type="Pfam" id="PF01551">
    <property type="entry name" value="Peptidase_M23"/>
    <property type="match status" value="1"/>
</dbReference>
<dbReference type="PANTHER" id="PTHR21666">
    <property type="entry name" value="PEPTIDASE-RELATED"/>
    <property type="match status" value="1"/>
</dbReference>
<feature type="domain" description="M23ase beta-sheet core" evidence="2">
    <location>
        <begin position="445"/>
        <end position="537"/>
    </location>
</feature>
<dbReference type="InterPro" id="IPR011055">
    <property type="entry name" value="Dup_hybrid_motif"/>
</dbReference>
<protein>
    <submittedName>
        <fullName evidence="3">M23 family metallopeptidase</fullName>
    </submittedName>
</protein>
<gene>
    <name evidence="3" type="ORF">MR241_09875</name>
</gene>
<keyword evidence="1" id="KW-0732">Signal</keyword>
<accession>A0AAE3K141</accession>
<dbReference type="InterPro" id="IPR016047">
    <property type="entry name" value="M23ase_b-sheet_dom"/>
</dbReference>
<dbReference type="AlphaFoldDB" id="A0AAE3K141"/>
<dbReference type="InterPro" id="IPR050570">
    <property type="entry name" value="Cell_wall_metabolism_enzyme"/>
</dbReference>